<gene>
    <name evidence="2" type="ORF">BJX63DRAFT_411712</name>
</gene>
<keyword evidence="3" id="KW-1185">Reference proteome</keyword>
<accession>A0ABR4GWP0</accession>
<evidence type="ECO:0000256" key="1">
    <source>
        <dbReference type="SAM" id="MobiDB-lite"/>
    </source>
</evidence>
<sequence length="582" mass="64456">MSEALWSALVTSIDPDNTKTMSAVVLQSTINLLETELAKARAALLEIQPHAGSVLARGEELAVGAMAAYRQNLIGSAPDFYYGTRRLTPKELGLVPVVREVELTDDEESVEEQPAQTVDSPKAASIEDLLANTLILDHMAPYLTPGSLLALSATSRYIRSLILETPYVFRHLDLTTCRGAQLADQSPIDVGGQAWRSERMDESLTEDEFYSGPLRGIFSALAQRSILRDVRTLVLDGLSVPADLVSEIILSDRFNINLLSIRECRHLNERKLMQALNYAVRPSRPAGTPRVKGIYYFTPMDRPRSAVRSKYRDWWSSQCVGQPTSANVTPSASHQPDDQRQNAWYSPSGKLLKRHIEDGWAQTLQKCEGVIAFDATLCRGPRHDINFIAAENEKSDESQPGNRLLGPAIATIALGPRGCDGCHTSPEGPAIWGQSPDTHFPLLAPPPFHSSTLVSARRPAVFPDEYPVLIARCADCLTDRWCHRCTKWFCDTCLPHPEHVRSNLSPHQTAVRGPRTGNERLGPGVTKDCWECGPTCASCKLDCQRTCQACQGDYCVEHNEGCSSTMCDWCNTSTRHRVRELY</sequence>
<feature type="region of interest" description="Disordered" evidence="1">
    <location>
        <begin position="323"/>
        <end position="344"/>
    </location>
</feature>
<protein>
    <recommendedName>
        <fullName evidence="4">F-box domain-containing protein</fullName>
    </recommendedName>
</protein>
<feature type="compositionally biased region" description="Polar residues" evidence="1">
    <location>
        <begin position="323"/>
        <end position="334"/>
    </location>
</feature>
<evidence type="ECO:0008006" key="4">
    <source>
        <dbReference type="Google" id="ProtNLM"/>
    </source>
</evidence>
<name>A0ABR4GWP0_9EURO</name>
<reference evidence="2 3" key="1">
    <citation type="submission" date="2024-07" db="EMBL/GenBank/DDBJ databases">
        <title>Section-level genome sequencing and comparative genomics of Aspergillus sections Usti and Cavernicolus.</title>
        <authorList>
            <consortium name="Lawrence Berkeley National Laboratory"/>
            <person name="Nybo J.L."/>
            <person name="Vesth T.C."/>
            <person name="Theobald S."/>
            <person name="Frisvad J.C."/>
            <person name="Larsen T.O."/>
            <person name="Kjaerboelling I."/>
            <person name="Rothschild-Mancinelli K."/>
            <person name="Lyhne E.K."/>
            <person name="Kogle M.E."/>
            <person name="Barry K."/>
            <person name="Clum A."/>
            <person name="Na H."/>
            <person name="Ledsgaard L."/>
            <person name="Lin J."/>
            <person name="Lipzen A."/>
            <person name="Kuo A."/>
            <person name="Riley R."/>
            <person name="Mondo S."/>
            <person name="Labutti K."/>
            <person name="Haridas S."/>
            <person name="Pangalinan J."/>
            <person name="Salamov A.A."/>
            <person name="Simmons B.A."/>
            <person name="Magnuson J.K."/>
            <person name="Chen J."/>
            <person name="Drula E."/>
            <person name="Henrissat B."/>
            <person name="Wiebenga A."/>
            <person name="Lubbers R.J."/>
            <person name="Gomes A.C."/>
            <person name="Makela M.R."/>
            <person name="Stajich J."/>
            <person name="Grigoriev I.V."/>
            <person name="Mortensen U.H."/>
            <person name="De Vries R.P."/>
            <person name="Baker S.E."/>
            <person name="Andersen M.R."/>
        </authorList>
    </citation>
    <scope>NUCLEOTIDE SEQUENCE [LARGE SCALE GENOMIC DNA]</scope>
    <source>
        <strain evidence="2 3">CBS 588.65</strain>
    </source>
</reference>
<dbReference type="EMBL" id="JBFXLT010000136">
    <property type="protein sequence ID" value="KAL2807624.1"/>
    <property type="molecule type" value="Genomic_DNA"/>
</dbReference>
<evidence type="ECO:0000313" key="3">
    <source>
        <dbReference type="Proteomes" id="UP001610334"/>
    </source>
</evidence>
<comment type="caution">
    <text evidence="2">The sequence shown here is derived from an EMBL/GenBank/DDBJ whole genome shotgun (WGS) entry which is preliminary data.</text>
</comment>
<evidence type="ECO:0000313" key="2">
    <source>
        <dbReference type="EMBL" id="KAL2807624.1"/>
    </source>
</evidence>
<organism evidence="2 3">
    <name type="scientific">Aspergillus granulosus</name>
    <dbReference type="NCBI Taxonomy" id="176169"/>
    <lineage>
        <taxon>Eukaryota</taxon>
        <taxon>Fungi</taxon>
        <taxon>Dikarya</taxon>
        <taxon>Ascomycota</taxon>
        <taxon>Pezizomycotina</taxon>
        <taxon>Eurotiomycetes</taxon>
        <taxon>Eurotiomycetidae</taxon>
        <taxon>Eurotiales</taxon>
        <taxon>Aspergillaceae</taxon>
        <taxon>Aspergillus</taxon>
        <taxon>Aspergillus subgen. Nidulantes</taxon>
    </lineage>
</organism>
<proteinExistence type="predicted"/>
<dbReference type="Proteomes" id="UP001610334">
    <property type="component" value="Unassembled WGS sequence"/>
</dbReference>